<gene>
    <name evidence="1" type="ORF">GCM10008106_27520</name>
</gene>
<proteinExistence type="predicted"/>
<dbReference type="Proteomes" id="UP000642809">
    <property type="component" value="Unassembled WGS sequence"/>
</dbReference>
<keyword evidence="2" id="KW-1185">Reference proteome</keyword>
<dbReference type="EMBL" id="BMYF01000018">
    <property type="protein sequence ID" value="GHB45069.1"/>
    <property type="molecule type" value="Genomic_DNA"/>
</dbReference>
<sequence length="167" mass="19810">MAAVFENELASGQEIFLFEDAETDWKIPWLDSCTVEGIWNLESDFRQKILIKDVFSREETERICTEGSAPYKFRKELFPDGINLSSERSRYDSIINAFYTHIGKPEIVEFDVALRGYRTYRSFSKPVFFREFTYACLYQSYEGPHLAVYRKEHGKWKRYFSVTFLLV</sequence>
<dbReference type="AlphaFoldDB" id="A0A8J3D0W6"/>
<comment type="caution">
    <text evidence="1">The sequence shown here is derived from an EMBL/GenBank/DDBJ whole genome shotgun (WGS) entry which is preliminary data.</text>
</comment>
<reference evidence="1" key="2">
    <citation type="submission" date="2020-09" db="EMBL/GenBank/DDBJ databases">
        <authorList>
            <person name="Sun Q."/>
            <person name="Kim S."/>
        </authorList>
    </citation>
    <scope>NUCLEOTIDE SEQUENCE</scope>
    <source>
        <strain evidence="1">KCTC 23224</strain>
    </source>
</reference>
<reference evidence="1" key="1">
    <citation type="journal article" date="2014" name="Int. J. Syst. Evol. Microbiol.">
        <title>Complete genome sequence of Corynebacterium casei LMG S-19264T (=DSM 44701T), isolated from a smear-ripened cheese.</title>
        <authorList>
            <consortium name="US DOE Joint Genome Institute (JGI-PGF)"/>
            <person name="Walter F."/>
            <person name="Albersmeier A."/>
            <person name="Kalinowski J."/>
            <person name="Ruckert C."/>
        </authorList>
    </citation>
    <scope>NUCLEOTIDE SEQUENCE</scope>
    <source>
        <strain evidence="1">KCTC 23224</strain>
    </source>
</reference>
<evidence type="ECO:0000313" key="2">
    <source>
        <dbReference type="Proteomes" id="UP000642809"/>
    </source>
</evidence>
<accession>A0A8J3D0W6</accession>
<evidence type="ECO:0000313" key="1">
    <source>
        <dbReference type="EMBL" id="GHB45069.1"/>
    </source>
</evidence>
<protein>
    <submittedName>
        <fullName evidence="1">Uncharacterized protein</fullName>
    </submittedName>
</protein>
<organism evidence="1 2">
    <name type="scientific">Mongoliitalea lutea</name>
    <dbReference type="NCBI Taxonomy" id="849756"/>
    <lineage>
        <taxon>Bacteria</taxon>
        <taxon>Pseudomonadati</taxon>
        <taxon>Bacteroidota</taxon>
        <taxon>Cytophagia</taxon>
        <taxon>Cytophagales</taxon>
        <taxon>Cyclobacteriaceae</taxon>
        <taxon>Mongoliitalea</taxon>
    </lineage>
</organism>
<name>A0A8J3D0W6_9BACT</name>